<evidence type="ECO:0000313" key="3">
    <source>
        <dbReference type="EMBL" id="CAI9581703.1"/>
    </source>
</evidence>
<dbReference type="InterPro" id="IPR042401">
    <property type="entry name" value="SPMAP2-like"/>
</dbReference>
<dbReference type="SMART" id="SM00705">
    <property type="entry name" value="THEG"/>
    <property type="match status" value="3"/>
</dbReference>
<dbReference type="InterPro" id="IPR006623">
    <property type="entry name" value="THEG"/>
</dbReference>
<dbReference type="PANTHER" id="PTHR15901:SF16">
    <property type="entry name" value="TESTICULAR HAPLOID EXPRESSED GENE PROTEIN"/>
    <property type="match status" value="1"/>
</dbReference>
<dbReference type="PANTHER" id="PTHR15901">
    <property type="entry name" value="TESTICULAR HAPLOID EXPRESSED GENE PROTEIN"/>
    <property type="match status" value="1"/>
</dbReference>
<feature type="compositionally biased region" description="Basic and acidic residues" evidence="2">
    <location>
        <begin position="161"/>
        <end position="175"/>
    </location>
</feature>
<dbReference type="Proteomes" id="UP001162483">
    <property type="component" value="Unassembled WGS sequence"/>
</dbReference>
<reference evidence="3" key="1">
    <citation type="submission" date="2023-05" db="EMBL/GenBank/DDBJ databases">
        <authorList>
            <person name="Stuckert A."/>
        </authorList>
    </citation>
    <scope>NUCLEOTIDE SEQUENCE</scope>
</reference>
<proteinExistence type="predicted"/>
<accession>A0ABN9EE47</accession>
<sequence>MSVWQVHEVLTDQEVTVLSMCAARVSGSQESSLDILARPKANFLKYQDRPSVYWQDKPKMSSVCGLTARQEELAKHKTMSNMYIEDRPSPIWPVSSSALQAVPSPRVEKLAEPRSVNQYWMKDRSVYSIITEGAKRTSASPRIVQLAKPKRHTDNGMTSRPESHQDEEKEKESPRSNKSVTASARTEELAVPKAEHPQYHHDLSVIRHVSASCPSSSSLRQSLPACKTKNSKVSL</sequence>
<dbReference type="EMBL" id="CATNWA010015297">
    <property type="protein sequence ID" value="CAI9581703.1"/>
    <property type="molecule type" value="Genomic_DNA"/>
</dbReference>
<feature type="region of interest" description="Disordered" evidence="2">
    <location>
        <begin position="138"/>
        <end position="235"/>
    </location>
</feature>
<feature type="compositionally biased region" description="Basic and acidic residues" evidence="2">
    <location>
        <begin position="185"/>
        <end position="205"/>
    </location>
</feature>
<feature type="compositionally biased region" description="Low complexity" evidence="2">
    <location>
        <begin position="210"/>
        <end position="226"/>
    </location>
</feature>
<dbReference type="Pfam" id="PF14912">
    <property type="entry name" value="THEG"/>
    <property type="match status" value="2"/>
</dbReference>
<gene>
    <name evidence="3" type="ORF">SPARVUS_LOCUS9540990</name>
</gene>
<evidence type="ECO:0000313" key="4">
    <source>
        <dbReference type="Proteomes" id="UP001162483"/>
    </source>
</evidence>
<keyword evidence="4" id="KW-1185">Reference proteome</keyword>
<organism evidence="3 4">
    <name type="scientific">Staurois parvus</name>
    <dbReference type="NCBI Taxonomy" id="386267"/>
    <lineage>
        <taxon>Eukaryota</taxon>
        <taxon>Metazoa</taxon>
        <taxon>Chordata</taxon>
        <taxon>Craniata</taxon>
        <taxon>Vertebrata</taxon>
        <taxon>Euteleostomi</taxon>
        <taxon>Amphibia</taxon>
        <taxon>Batrachia</taxon>
        <taxon>Anura</taxon>
        <taxon>Neobatrachia</taxon>
        <taxon>Ranoidea</taxon>
        <taxon>Ranidae</taxon>
        <taxon>Staurois</taxon>
    </lineage>
</organism>
<protein>
    <submittedName>
        <fullName evidence="3">Uncharacterized protein</fullName>
    </submittedName>
</protein>
<evidence type="ECO:0000256" key="2">
    <source>
        <dbReference type="SAM" id="MobiDB-lite"/>
    </source>
</evidence>
<evidence type="ECO:0000256" key="1">
    <source>
        <dbReference type="ARBA" id="ARBA00022737"/>
    </source>
</evidence>
<name>A0ABN9EE47_9NEOB</name>
<keyword evidence="1" id="KW-0677">Repeat</keyword>
<comment type="caution">
    <text evidence="3">The sequence shown here is derived from an EMBL/GenBank/DDBJ whole genome shotgun (WGS) entry which is preliminary data.</text>
</comment>